<dbReference type="Proteomes" id="UP000595437">
    <property type="component" value="Chromosome 1"/>
</dbReference>
<dbReference type="AlphaFoldDB" id="A0A7T8KHH6"/>
<sequence length="77" mass="8485">MVYCGTEASVVTCRLVIRRLSSSKCFTVAIVSGVLISRDLPILLWSKTVIIEVLSPSFYGVEARARVKEGRNEVPVD</sequence>
<keyword evidence="2" id="KW-1185">Reference proteome</keyword>
<name>A0A7T8KHH6_CALRO</name>
<gene>
    <name evidence="1" type="ORF">FKW44_000544</name>
</gene>
<reference evidence="2" key="1">
    <citation type="submission" date="2021-01" db="EMBL/GenBank/DDBJ databases">
        <title>Caligus Genome Assembly.</title>
        <authorList>
            <person name="Gallardo-Escarate C."/>
        </authorList>
    </citation>
    <scope>NUCLEOTIDE SEQUENCE [LARGE SCALE GENOMIC DNA]</scope>
</reference>
<proteinExistence type="predicted"/>
<dbReference type="EMBL" id="CP045890">
    <property type="protein sequence ID" value="QQP56023.1"/>
    <property type="molecule type" value="Genomic_DNA"/>
</dbReference>
<evidence type="ECO:0000313" key="2">
    <source>
        <dbReference type="Proteomes" id="UP000595437"/>
    </source>
</evidence>
<accession>A0A7T8KHH6</accession>
<organism evidence="1 2">
    <name type="scientific">Caligus rogercresseyi</name>
    <name type="common">Sea louse</name>
    <dbReference type="NCBI Taxonomy" id="217165"/>
    <lineage>
        <taxon>Eukaryota</taxon>
        <taxon>Metazoa</taxon>
        <taxon>Ecdysozoa</taxon>
        <taxon>Arthropoda</taxon>
        <taxon>Crustacea</taxon>
        <taxon>Multicrustacea</taxon>
        <taxon>Hexanauplia</taxon>
        <taxon>Copepoda</taxon>
        <taxon>Siphonostomatoida</taxon>
        <taxon>Caligidae</taxon>
        <taxon>Caligus</taxon>
    </lineage>
</organism>
<evidence type="ECO:0000313" key="1">
    <source>
        <dbReference type="EMBL" id="QQP56023.1"/>
    </source>
</evidence>
<protein>
    <submittedName>
        <fullName evidence="1">Uncharacterized protein</fullName>
    </submittedName>
</protein>